<feature type="signal peptide" evidence="2">
    <location>
        <begin position="1"/>
        <end position="20"/>
    </location>
</feature>
<organism evidence="3 4">
    <name type="scientific">Amanita muscaria (strain Koide BX008)</name>
    <dbReference type="NCBI Taxonomy" id="946122"/>
    <lineage>
        <taxon>Eukaryota</taxon>
        <taxon>Fungi</taxon>
        <taxon>Dikarya</taxon>
        <taxon>Basidiomycota</taxon>
        <taxon>Agaricomycotina</taxon>
        <taxon>Agaricomycetes</taxon>
        <taxon>Agaricomycetidae</taxon>
        <taxon>Agaricales</taxon>
        <taxon>Pluteineae</taxon>
        <taxon>Amanitaceae</taxon>
        <taxon>Amanita</taxon>
    </lineage>
</organism>
<dbReference type="AlphaFoldDB" id="A0A0C2SG51"/>
<dbReference type="Proteomes" id="UP000054549">
    <property type="component" value="Unassembled WGS sequence"/>
</dbReference>
<evidence type="ECO:0000313" key="3">
    <source>
        <dbReference type="EMBL" id="KIL62060.1"/>
    </source>
</evidence>
<feature type="region of interest" description="Disordered" evidence="1">
    <location>
        <begin position="108"/>
        <end position="145"/>
    </location>
</feature>
<evidence type="ECO:0000313" key="4">
    <source>
        <dbReference type="Proteomes" id="UP000054549"/>
    </source>
</evidence>
<evidence type="ECO:0000256" key="1">
    <source>
        <dbReference type="SAM" id="MobiDB-lite"/>
    </source>
</evidence>
<feature type="compositionally biased region" description="Polar residues" evidence="1">
    <location>
        <begin position="122"/>
        <end position="133"/>
    </location>
</feature>
<dbReference type="HOGENOM" id="CLU_106779_0_0_1"/>
<evidence type="ECO:0000256" key="2">
    <source>
        <dbReference type="SAM" id="SignalP"/>
    </source>
</evidence>
<feature type="chain" id="PRO_5002167507" evidence="2">
    <location>
        <begin position="21"/>
        <end position="145"/>
    </location>
</feature>
<reference evidence="3 4" key="1">
    <citation type="submission" date="2014-04" db="EMBL/GenBank/DDBJ databases">
        <title>Evolutionary Origins and Diversification of the Mycorrhizal Mutualists.</title>
        <authorList>
            <consortium name="DOE Joint Genome Institute"/>
            <consortium name="Mycorrhizal Genomics Consortium"/>
            <person name="Kohler A."/>
            <person name="Kuo A."/>
            <person name="Nagy L.G."/>
            <person name="Floudas D."/>
            <person name="Copeland A."/>
            <person name="Barry K.W."/>
            <person name="Cichocki N."/>
            <person name="Veneault-Fourrey C."/>
            <person name="LaButti K."/>
            <person name="Lindquist E.A."/>
            <person name="Lipzen A."/>
            <person name="Lundell T."/>
            <person name="Morin E."/>
            <person name="Murat C."/>
            <person name="Riley R."/>
            <person name="Ohm R."/>
            <person name="Sun H."/>
            <person name="Tunlid A."/>
            <person name="Henrissat B."/>
            <person name="Grigoriev I.V."/>
            <person name="Hibbett D.S."/>
            <person name="Martin F."/>
        </authorList>
    </citation>
    <scope>NUCLEOTIDE SEQUENCE [LARGE SCALE GENOMIC DNA]</scope>
    <source>
        <strain evidence="3 4">Koide BX008</strain>
    </source>
</reference>
<keyword evidence="4" id="KW-1185">Reference proteome</keyword>
<name>A0A0C2SG51_AMAMK</name>
<dbReference type="InParanoid" id="A0A0C2SG51"/>
<keyword evidence="2" id="KW-0732">Signal</keyword>
<proteinExistence type="predicted"/>
<protein>
    <submittedName>
        <fullName evidence="3">Uncharacterized protein</fullName>
    </submittedName>
</protein>
<dbReference type="EMBL" id="KN818276">
    <property type="protein sequence ID" value="KIL62060.1"/>
    <property type="molecule type" value="Genomic_DNA"/>
</dbReference>
<feature type="compositionally biased region" description="Gly residues" evidence="1">
    <location>
        <begin position="134"/>
        <end position="145"/>
    </location>
</feature>
<sequence>MRFSIIYLMSLLLVPALVASKQLDPAHGDIVHYQGHSGPRLGVVVGSPRPPTGNLNIAPLIPGSPHPPSAVQTYSRQVVNAPKGHVVRTGHTARPLASSLEMEHKIISPFSYSTPGPVKGSPNHQAAQANGRNSPGGGTSGRRQA</sequence>
<gene>
    <name evidence="3" type="ORF">M378DRAFT_166213</name>
</gene>
<accession>A0A0C2SG51</accession>